<dbReference type="InterPro" id="IPR016130">
    <property type="entry name" value="Tyr_Pase_AS"/>
</dbReference>
<gene>
    <name evidence="7" type="ORF">EB796_011114</name>
</gene>
<reference evidence="7" key="1">
    <citation type="submission" date="2020-06" db="EMBL/GenBank/DDBJ databases">
        <title>Draft genome of Bugula neritina, a colonial animal packing powerful symbionts and potential medicines.</title>
        <authorList>
            <person name="Rayko M."/>
        </authorList>
    </citation>
    <scope>NUCLEOTIDE SEQUENCE [LARGE SCALE GENOMIC DNA]</scope>
    <source>
        <strain evidence="7">Kwan_BN1</strain>
    </source>
</reference>
<dbReference type="GO" id="GO:0004725">
    <property type="term" value="F:protein tyrosine phosphatase activity"/>
    <property type="evidence" value="ECO:0007669"/>
    <property type="project" value="UniProtKB-EC"/>
</dbReference>
<dbReference type="EMBL" id="VXIV02001689">
    <property type="protein sequence ID" value="KAF6030577.1"/>
    <property type="molecule type" value="Genomic_DNA"/>
</dbReference>
<evidence type="ECO:0000256" key="3">
    <source>
        <dbReference type="ARBA" id="ARBA00022801"/>
    </source>
</evidence>
<dbReference type="InterPro" id="IPR029021">
    <property type="entry name" value="Prot-tyrosine_phosphatase-like"/>
</dbReference>
<sequence length="126" mass="14004">MQDDSTSSFILFYKRVNIETAKTTTPIVVHCSAGVSRTGTFIAMNNLLDEARVEERSSQSHIHIILQDQYVFLHQVVSVYLIRKEFFCSSSALPYKLADYEAANNTYSNTATAVIGAVFDVSSSPI</sequence>
<dbReference type="PROSITE" id="PS00383">
    <property type="entry name" value="TYR_PHOSPHATASE_1"/>
    <property type="match status" value="1"/>
</dbReference>
<evidence type="ECO:0000313" key="8">
    <source>
        <dbReference type="Proteomes" id="UP000593567"/>
    </source>
</evidence>
<evidence type="ECO:0000256" key="1">
    <source>
        <dbReference type="ARBA" id="ARBA00009580"/>
    </source>
</evidence>
<dbReference type="SUPFAM" id="SSF52799">
    <property type="entry name" value="(Phosphotyrosine protein) phosphatases II"/>
    <property type="match status" value="1"/>
</dbReference>
<dbReference type="PRINTS" id="PR00700">
    <property type="entry name" value="PRTYPHPHTASE"/>
</dbReference>
<keyword evidence="8" id="KW-1185">Reference proteome</keyword>
<dbReference type="PROSITE" id="PS50056">
    <property type="entry name" value="TYR_PHOSPHATASE_2"/>
    <property type="match status" value="1"/>
</dbReference>
<organism evidence="7 8">
    <name type="scientific">Bugula neritina</name>
    <name type="common">Brown bryozoan</name>
    <name type="synonym">Sertularia neritina</name>
    <dbReference type="NCBI Taxonomy" id="10212"/>
    <lineage>
        <taxon>Eukaryota</taxon>
        <taxon>Metazoa</taxon>
        <taxon>Spiralia</taxon>
        <taxon>Lophotrochozoa</taxon>
        <taxon>Bryozoa</taxon>
        <taxon>Gymnolaemata</taxon>
        <taxon>Cheilostomatida</taxon>
        <taxon>Flustrina</taxon>
        <taxon>Buguloidea</taxon>
        <taxon>Bugulidae</taxon>
        <taxon>Bugula</taxon>
    </lineage>
</organism>
<comment type="caution">
    <text evidence="7">The sequence shown here is derived from an EMBL/GenBank/DDBJ whole genome shotgun (WGS) entry which is preliminary data.</text>
</comment>
<dbReference type="InterPro" id="IPR000387">
    <property type="entry name" value="Tyr_Pase_dom"/>
</dbReference>
<name>A0A7J7JX85_BUGNE</name>
<evidence type="ECO:0000259" key="6">
    <source>
        <dbReference type="PROSITE" id="PS50056"/>
    </source>
</evidence>
<evidence type="ECO:0000313" key="7">
    <source>
        <dbReference type="EMBL" id="KAF6030577.1"/>
    </source>
</evidence>
<dbReference type="Pfam" id="PF00102">
    <property type="entry name" value="Y_phosphatase"/>
    <property type="match status" value="1"/>
</dbReference>
<keyword evidence="4" id="KW-0904">Protein phosphatase</keyword>
<protein>
    <recommendedName>
        <fullName evidence="2">protein-tyrosine-phosphatase</fullName>
        <ecNumber evidence="2">3.1.3.48</ecNumber>
    </recommendedName>
</protein>
<proteinExistence type="inferred from homology"/>
<dbReference type="PROSITE" id="PS50055">
    <property type="entry name" value="TYR_PHOSPHATASE_PTP"/>
    <property type="match status" value="1"/>
</dbReference>
<dbReference type="InterPro" id="IPR000242">
    <property type="entry name" value="PTP_cat"/>
</dbReference>
<keyword evidence="3" id="KW-0378">Hydrolase</keyword>
<feature type="domain" description="Tyrosine-protein phosphatase" evidence="5">
    <location>
        <begin position="1"/>
        <end position="64"/>
    </location>
</feature>
<dbReference type="PANTHER" id="PTHR19134:SF562">
    <property type="entry name" value="PROTEIN-TYROSINE-PHOSPHATASE"/>
    <property type="match status" value="1"/>
</dbReference>
<evidence type="ECO:0000259" key="5">
    <source>
        <dbReference type="PROSITE" id="PS50055"/>
    </source>
</evidence>
<dbReference type="OrthoDB" id="9979034at2759"/>
<evidence type="ECO:0000256" key="2">
    <source>
        <dbReference type="ARBA" id="ARBA00013064"/>
    </source>
</evidence>
<dbReference type="EC" id="3.1.3.48" evidence="2"/>
<dbReference type="Gene3D" id="3.90.190.10">
    <property type="entry name" value="Protein tyrosine phosphatase superfamily"/>
    <property type="match status" value="1"/>
</dbReference>
<dbReference type="Proteomes" id="UP000593567">
    <property type="component" value="Unassembled WGS sequence"/>
</dbReference>
<dbReference type="InterPro" id="IPR050348">
    <property type="entry name" value="Protein-Tyr_Phosphatase"/>
</dbReference>
<dbReference type="AlphaFoldDB" id="A0A7J7JX85"/>
<comment type="similarity">
    <text evidence="1">Belongs to the protein-tyrosine phosphatase family.</text>
</comment>
<feature type="domain" description="Tyrosine specific protein phosphatases" evidence="6">
    <location>
        <begin position="7"/>
        <end position="54"/>
    </location>
</feature>
<evidence type="ECO:0000256" key="4">
    <source>
        <dbReference type="ARBA" id="ARBA00022912"/>
    </source>
</evidence>
<accession>A0A7J7JX85</accession>
<dbReference type="PANTHER" id="PTHR19134">
    <property type="entry name" value="RECEPTOR-TYPE TYROSINE-PROTEIN PHOSPHATASE"/>
    <property type="match status" value="1"/>
</dbReference>